<dbReference type="InterPro" id="IPR058601">
    <property type="entry name" value="Phage_phiTE_015-like"/>
</dbReference>
<dbReference type="RefSeq" id="WP_057626668.1">
    <property type="nucleotide sequence ID" value="NZ_LDJJ01000007.1"/>
</dbReference>
<gene>
    <name evidence="1" type="ORF">ABB27_02590</name>
</gene>
<sequence>MNDSTPTTCTCPSGDGSLRHPCPTHPIQRAQAQPAAAQEAVAYCHHLPGDNEAVGLFNKQTEHARIPLYAAPVAAAPVGDAFDGASYKRMFIDACEALAEVSSELDCDPEEGGAEPILAAIAKLKASTPAAPGIDLRKLSESWLEQAETMKGSSPSKAAGMWACAKELRDALDASPEGGSDARAQFEVWAAGVNLCVGRSDPDRSAYWSDRTTAAWKAWQAAMQAASAEVGS</sequence>
<dbReference type="Proteomes" id="UP000051863">
    <property type="component" value="Unassembled WGS sequence"/>
</dbReference>
<proteinExistence type="predicted"/>
<organism evidence="1 2">
    <name type="scientific">Stenotrophomonas terrae</name>
    <dbReference type="NCBI Taxonomy" id="405446"/>
    <lineage>
        <taxon>Bacteria</taxon>
        <taxon>Pseudomonadati</taxon>
        <taxon>Pseudomonadota</taxon>
        <taxon>Gammaproteobacteria</taxon>
        <taxon>Lysobacterales</taxon>
        <taxon>Lysobacteraceae</taxon>
        <taxon>Stenotrophomonas</taxon>
    </lineage>
</organism>
<evidence type="ECO:0000313" key="1">
    <source>
        <dbReference type="EMBL" id="KRG71788.1"/>
    </source>
</evidence>
<dbReference type="PATRIC" id="fig|405446.3.peg.3403"/>
<dbReference type="Pfam" id="PF26207">
    <property type="entry name" value="Phage_phiTE_015"/>
    <property type="match status" value="1"/>
</dbReference>
<reference evidence="1 2" key="1">
    <citation type="submission" date="2015-05" db="EMBL/GenBank/DDBJ databases">
        <title>Genome sequencing and analysis of members of genus Stenotrophomonas.</title>
        <authorList>
            <person name="Patil P.P."/>
            <person name="Midha S."/>
            <person name="Patil P.B."/>
        </authorList>
    </citation>
    <scope>NUCLEOTIDE SEQUENCE [LARGE SCALE GENOMIC DNA]</scope>
    <source>
        <strain evidence="1 2">DSM 18941</strain>
    </source>
</reference>
<dbReference type="AlphaFoldDB" id="A0A0R0CP86"/>
<keyword evidence="2" id="KW-1185">Reference proteome</keyword>
<name>A0A0R0CP86_9GAMM</name>
<dbReference type="EMBL" id="LDJJ01000007">
    <property type="protein sequence ID" value="KRG71788.1"/>
    <property type="molecule type" value="Genomic_DNA"/>
</dbReference>
<dbReference type="OrthoDB" id="9115426at2"/>
<evidence type="ECO:0000313" key="2">
    <source>
        <dbReference type="Proteomes" id="UP000051863"/>
    </source>
</evidence>
<accession>A0A0R0CP86</accession>
<protein>
    <submittedName>
        <fullName evidence="1">Uncharacterized protein</fullName>
    </submittedName>
</protein>
<comment type="caution">
    <text evidence="1">The sequence shown here is derived from an EMBL/GenBank/DDBJ whole genome shotgun (WGS) entry which is preliminary data.</text>
</comment>